<accession>A0A0G0LFM0</accession>
<keyword evidence="1" id="KW-0812">Transmembrane</keyword>
<organism evidence="2 3">
    <name type="scientific">Berkelbacteria bacterium GW2011_GWA2_38_9</name>
    <dbReference type="NCBI Taxonomy" id="1618334"/>
    <lineage>
        <taxon>Bacteria</taxon>
        <taxon>Candidatus Berkelbacteria</taxon>
    </lineage>
</organism>
<keyword evidence="1" id="KW-1133">Transmembrane helix</keyword>
<dbReference type="EMBL" id="LBVO01000001">
    <property type="protein sequence ID" value="KKQ90643.1"/>
    <property type="molecule type" value="Genomic_DNA"/>
</dbReference>
<feature type="transmembrane region" description="Helical" evidence="1">
    <location>
        <begin position="12"/>
        <end position="30"/>
    </location>
</feature>
<gene>
    <name evidence="2" type="ORF">UT11_C0001G0008</name>
</gene>
<evidence type="ECO:0000313" key="2">
    <source>
        <dbReference type="EMBL" id="KKQ90643.1"/>
    </source>
</evidence>
<sequence length="327" mass="37533">MKLKKTNKWKNIAIILIIIIISVVGAVYVSRFKSDKNTSKSKIESLNKNLGPELEKIPNNTVIIMNIKDSFTLPQGYRFDSQIVDKSILIYPQDQQNIEYSGLQSLESLKGIFVTSANVVKDEEQFKKTNQDKFDIYKKVNPKSDAESQIIKDGKGNNIFKVTQTKPFKIVETVLNKEYLIEIVSYAQTPAYQDVIKSYNASELISESDHKAIVKLHKYLVESYLENDGKKLFSLLSTEAQKNNPIEKIKKSVELNVFKDMISLEPTALYYFNGNFVLQSKVIFNENMMSRIDISLSVNYDDKTNNWLIDSYSIKNKEKYLSAVEIK</sequence>
<proteinExistence type="predicted"/>
<protein>
    <submittedName>
        <fullName evidence="2">Uncharacterized protein</fullName>
    </submittedName>
</protein>
<evidence type="ECO:0000313" key="3">
    <source>
        <dbReference type="Proteomes" id="UP000033934"/>
    </source>
</evidence>
<keyword evidence="1" id="KW-0472">Membrane</keyword>
<reference evidence="2 3" key="1">
    <citation type="journal article" date="2015" name="Nature">
        <title>rRNA introns, odd ribosomes, and small enigmatic genomes across a large radiation of phyla.</title>
        <authorList>
            <person name="Brown C.T."/>
            <person name="Hug L.A."/>
            <person name="Thomas B.C."/>
            <person name="Sharon I."/>
            <person name="Castelle C.J."/>
            <person name="Singh A."/>
            <person name="Wilkins M.J."/>
            <person name="Williams K.H."/>
            <person name="Banfield J.F."/>
        </authorList>
    </citation>
    <scope>NUCLEOTIDE SEQUENCE [LARGE SCALE GENOMIC DNA]</scope>
</reference>
<dbReference type="Proteomes" id="UP000033934">
    <property type="component" value="Unassembled WGS sequence"/>
</dbReference>
<name>A0A0G0LFM0_9BACT</name>
<evidence type="ECO:0000256" key="1">
    <source>
        <dbReference type="SAM" id="Phobius"/>
    </source>
</evidence>
<comment type="caution">
    <text evidence="2">The sequence shown here is derived from an EMBL/GenBank/DDBJ whole genome shotgun (WGS) entry which is preliminary data.</text>
</comment>
<dbReference type="AlphaFoldDB" id="A0A0G0LFM0"/>